<evidence type="ECO:0000313" key="1">
    <source>
        <dbReference type="EMBL" id="DAF85144.1"/>
    </source>
</evidence>
<dbReference type="EMBL" id="BK015918">
    <property type="protein sequence ID" value="DAF85144.1"/>
    <property type="molecule type" value="Genomic_DNA"/>
</dbReference>
<name>A0A8S5TSI7_9CAUD</name>
<accession>A0A8S5TSI7</accession>
<reference evidence="1" key="1">
    <citation type="journal article" date="2021" name="Proc. Natl. Acad. Sci. U.S.A.">
        <title>A Catalog of Tens of Thousands of Viruses from Human Metagenomes Reveals Hidden Associations with Chronic Diseases.</title>
        <authorList>
            <person name="Tisza M.J."/>
            <person name="Buck C.B."/>
        </authorList>
    </citation>
    <scope>NUCLEOTIDE SEQUENCE</scope>
    <source>
        <strain evidence="1">Ctxdc10</strain>
    </source>
</reference>
<protein>
    <submittedName>
        <fullName evidence="1">Uncharacterized protein</fullName>
    </submittedName>
</protein>
<sequence length="35" mass="4044">MLLTFYIVTSVRRTFPLSSQCKTTVSRCDGQRFNS</sequence>
<organism evidence="1">
    <name type="scientific">Siphoviridae sp. ctxdc10</name>
    <dbReference type="NCBI Taxonomy" id="2825740"/>
    <lineage>
        <taxon>Viruses</taxon>
        <taxon>Duplodnaviria</taxon>
        <taxon>Heunggongvirae</taxon>
        <taxon>Uroviricota</taxon>
        <taxon>Caudoviricetes</taxon>
    </lineage>
</organism>
<proteinExistence type="predicted"/>